<evidence type="ECO:0000313" key="1">
    <source>
        <dbReference type="EMBL" id="MCV3212191.1"/>
    </source>
</evidence>
<comment type="caution">
    <text evidence="1">The sequence shown here is derived from an EMBL/GenBank/DDBJ whole genome shotgun (WGS) entry which is preliminary data.</text>
</comment>
<proteinExistence type="predicted"/>
<gene>
    <name evidence="1" type="ORF">OGM63_01385</name>
</gene>
<accession>A0ABT3AST8</accession>
<name>A0ABT3AST8_9CYAN</name>
<reference evidence="1 2" key="1">
    <citation type="submission" date="2022-10" db="EMBL/GenBank/DDBJ databases">
        <title>Identification of biosynthetic pathway for the production of the potent trypsin inhibitor radiosumin.</title>
        <authorList>
            <person name="Fewer D.P."/>
            <person name="Delbaje E."/>
            <person name="Ouyang X."/>
            <person name="Agostino P.D."/>
            <person name="Wahlsten M."/>
            <person name="Jokela J."/>
            <person name="Permi P."/>
            <person name="Haapaniemi E."/>
            <person name="Koistinen H."/>
        </authorList>
    </citation>
    <scope>NUCLEOTIDE SEQUENCE [LARGE SCALE GENOMIC DNA]</scope>
    <source>
        <strain evidence="1 2">NIES-515</strain>
    </source>
</reference>
<evidence type="ECO:0008006" key="3">
    <source>
        <dbReference type="Google" id="ProtNLM"/>
    </source>
</evidence>
<dbReference type="Proteomes" id="UP001526143">
    <property type="component" value="Unassembled WGS sequence"/>
</dbReference>
<dbReference type="RefSeq" id="WP_263743708.1">
    <property type="nucleotide sequence ID" value="NZ_JAOWRF010000013.1"/>
</dbReference>
<keyword evidence="2" id="KW-1185">Reference proteome</keyword>
<sequence length="140" mass="15427">MEPLTAGAIATLAFTKAFEKTIEKLTEATLTKINDLRKKIWQKFRGNLKAETALAAAEKGSKPDLETVTAYLKQAMDYDNQFAQEVQNLAKEIQQEINIGKIQGQNVQNVYGGEAEQYNVNNPNAPVIQGGSGHNITFNN</sequence>
<dbReference type="EMBL" id="JAOWRF010000013">
    <property type="protein sequence ID" value="MCV3212191.1"/>
    <property type="molecule type" value="Genomic_DNA"/>
</dbReference>
<organism evidence="1 2">
    <name type="scientific">Plectonema radiosum NIES-515</name>
    <dbReference type="NCBI Taxonomy" id="2986073"/>
    <lineage>
        <taxon>Bacteria</taxon>
        <taxon>Bacillati</taxon>
        <taxon>Cyanobacteriota</taxon>
        <taxon>Cyanophyceae</taxon>
        <taxon>Oscillatoriophycideae</taxon>
        <taxon>Oscillatoriales</taxon>
        <taxon>Microcoleaceae</taxon>
        <taxon>Plectonema</taxon>
    </lineage>
</organism>
<protein>
    <recommendedName>
        <fullName evidence="3">NACHT-NTPase and P-loop NTPases N-terminal domain-containing protein</fullName>
    </recommendedName>
</protein>
<evidence type="ECO:0000313" key="2">
    <source>
        <dbReference type="Proteomes" id="UP001526143"/>
    </source>
</evidence>